<gene>
    <name evidence="3" type="ORF">CXG81DRAFT_24000</name>
</gene>
<keyword evidence="2" id="KW-0472">Membrane</keyword>
<dbReference type="EMBL" id="ML014124">
    <property type="protein sequence ID" value="RKP03344.1"/>
    <property type="molecule type" value="Genomic_DNA"/>
</dbReference>
<organism evidence="3 4">
    <name type="scientific">Caulochytrium protostelioides</name>
    <dbReference type="NCBI Taxonomy" id="1555241"/>
    <lineage>
        <taxon>Eukaryota</taxon>
        <taxon>Fungi</taxon>
        <taxon>Fungi incertae sedis</taxon>
        <taxon>Chytridiomycota</taxon>
        <taxon>Chytridiomycota incertae sedis</taxon>
        <taxon>Chytridiomycetes</taxon>
        <taxon>Caulochytriales</taxon>
        <taxon>Caulochytriaceae</taxon>
        <taxon>Caulochytrium</taxon>
    </lineage>
</organism>
<name>A0A4P9XCZ6_9FUNG</name>
<sequence length="267" mass="27938">MPAIRIDVRQPPPAWMPVPADPYIRDSASAAAPKAAGIAFGCTISVIILLALIGTIVVIMGRREQAAIARHERLMRLRHEFGFGGPNASHDRAARGGGAPAGEPLLHVESHVAHVHAGGYSDRADGVTKPIHGHSFSHGRPRAFSDHGLGHSGLYDPRPLLAHNDVAARPAEMQYAPYGFGASGMSSGRGGVHGVHPLAMTPLATDLRPLGASGAGNTPLMAKSFAPPEPLEATDRITDLRQSPPTSTSPLGSASRRRSSFDAGNLL</sequence>
<evidence type="ECO:0000313" key="4">
    <source>
        <dbReference type="Proteomes" id="UP000274922"/>
    </source>
</evidence>
<keyword evidence="2" id="KW-1133">Transmembrane helix</keyword>
<accession>A0A4P9XCZ6</accession>
<evidence type="ECO:0000313" key="3">
    <source>
        <dbReference type="EMBL" id="RKP03344.1"/>
    </source>
</evidence>
<keyword evidence="4" id="KW-1185">Reference proteome</keyword>
<dbReference type="AlphaFoldDB" id="A0A4P9XCZ6"/>
<feature type="transmembrane region" description="Helical" evidence="2">
    <location>
        <begin position="35"/>
        <end position="60"/>
    </location>
</feature>
<dbReference type="Proteomes" id="UP000274922">
    <property type="component" value="Unassembled WGS sequence"/>
</dbReference>
<feature type="region of interest" description="Disordered" evidence="1">
    <location>
        <begin position="211"/>
        <end position="267"/>
    </location>
</feature>
<protein>
    <submittedName>
        <fullName evidence="3">Uncharacterized protein</fullName>
    </submittedName>
</protein>
<reference evidence="4" key="1">
    <citation type="journal article" date="2018" name="Nat. Microbiol.">
        <title>Leveraging single-cell genomics to expand the fungal tree of life.</title>
        <authorList>
            <person name="Ahrendt S.R."/>
            <person name="Quandt C.A."/>
            <person name="Ciobanu D."/>
            <person name="Clum A."/>
            <person name="Salamov A."/>
            <person name="Andreopoulos B."/>
            <person name="Cheng J.F."/>
            <person name="Woyke T."/>
            <person name="Pelin A."/>
            <person name="Henrissat B."/>
            <person name="Reynolds N.K."/>
            <person name="Benny G.L."/>
            <person name="Smith M.E."/>
            <person name="James T.Y."/>
            <person name="Grigoriev I.V."/>
        </authorList>
    </citation>
    <scope>NUCLEOTIDE SEQUENCE [LARGE SCALE GENOMIC DNA]</scope>
    <source>
        <strain evidence="4">ATCC 52028</strain>
    </source>
</reference>
<evidence type="ECO:0000256" key="1">
    <source>
        <dbReference type="SAM" id="MobiDB-lite"/>
    </source>
</evidence>
<evidence type="ECO:0000256" key="2">
    <source>
        <dbReference type="SAM" id="Phobius"/>
    </source>
</evidence>
<keyword evidence="2" id="KW-0812">Transmembrane</keyword>
<feature type="compositionally biased region" description="Polar residues" evidence="1">
    <location>
        <begin position="240"/>
        <end position="252"/>
    </location>
</feature>
<proteinExistence type="predicted"/>